<reference evidence="3" key="2">
    <citation type="submission" date="2025-09" db="UniProtKB">
        <authorList>
            <consortium name="Ensembl"/>
        </authorList>
    </citation>
    <scope>IDENTIFICATION</scope>
</reference>
<accession>A0A8C6V9K5</accession>
<feature type="domain" description="T-SNARE coiled-coil homology" evidence="2">
    <location>
        <begin position="1"/>
        <end position="40"/>
    </location>
</feature>
<keyword evidence="4" id="KW-1185">Reference proteome</keyword>
<evidence type="ECO:0000313" key="3">
    <source>
        <dbReference type="Ensembl" id="ENSNMLP00000044404.1"/>
    </source>
</evidence>
<reference evidence="3" key="1">
    <citation type="submission" date="2025-08" db="UniProtKB">
        <authorList>
            <consortium name="Ensembl"/>
        </authorList>
    </citation>
    <scope>IDENTIFICATION</scope>
</reference>
<evidence type="ECO:0000256" key="1">
    <source>
        <dbReference type="ARBA" id="ARBA00023054"/>
    </source>
</evidence>
<dbReference type="SUPFAM" id="SSF58038">
    <property type="entry name" value="SNARE fusion complex"/>
    <property type="match status" value="1"/>
</dbReference>
<organism evidence="3 4">
    <name type="scientific">Neogobius melanostomus</name>
    <name type="common">round goby</name>
    <dbReference type="NCBI Taxonomy" id="47308"/>
    <lineage>
        <taxon>Eukaryota</taxon>
        <taxon>Metazoa</taxon>
        <taxon>Chordata</taxon>
        <taxon>Craniata</taxon>
        <taxon>Vertebrata</taxon>
        <taxon>Euteleostomi</taxon>
        <taxon>Actinopterygii</taxon>
        <taxon>Neopterygii</taxon>
        <taxon>Teleostei</taxon>
        <taxon>Neoteleostei</taxon>
        <taxon>Acanthomorphata</taxon>
        <taxon>Gobiaria</taxon>
        <taxon>Gobiiformes</taxon>
        <taxon>Gobioidei</taxon>
        <taxon>Gobiidae</taxon>
        <taxon>Benthophilinae</taxon>
        <taxon>Neogobiini</taxon>
        <taxon>Neogobius</taxon>
    </lineage>
</organism>
<dbReference type="PROSITE" id="PS50192">
    <property type="entry name" value="T_SNARE"/>
    <property type="match status" value="1"/>
</dbReference>
<evidence type="ECO:0000259" key="2">
    <source>
        <dbReference type="PROSITE" id="PS50192"/>
    </source>
</evidence>
<dbReference type="InterPro" id="IPR000727">
    <property type="entry name" value="T_SNARE_dom"/>
</dbReference>
<dbReference type="Proteomes" id="UP000694523">
    <property type="component" value="Unplaced"/>
</dbReference>
<dbReference type="Gene3D" id="1.20.5.110">
    <property type="match status" value="1"/>
</dbReference>
<proteinExistence type="predicted"/>
<dbReference type="AlphaFoldDB" id="A0A8C6V9K5"/>
<sequence>MFTDIALLVEIQGELMNNIEKNVMGATDYVSNSKTETEKAIAYKKFLKKSIIIYRIKCKK</sequence>
<evidence type="ECO:0000313" key="4">
    <source>
        <dbReference type="Proteomes" id="UP000694523"/>
    </source>
</evidence>
<protein>
    <recommendedName>
        <fullName evidence="2">t-SNARE coiled-coil homology domain-containing protein</fullName>
    </recommendedName>
</protein>
<name>A0A8C6V9K5_9GOBI</name>
<keyword evidence="1" id="KW-0175">Coiled coil</keyword>
<dbReference type="Ensembl" id="ENSNMLT00000049288.1">
    <property type="protein sequence ID" value="ENSNMLP00000044404.1"/>
    <property type="gene ID" value="ENSNMLG00000026879.1"/>
</dbReference>